<sequence length="178" mass="20717">MLTERQTERLVMRQVKAEDAESLFPIWSDPRVTQFMNITTFSHKNEAVNMINYLNELAEQQQALRFSIIEKKSGRIIGSCGYHLLDLKNEKTEIGYELGYPYWRKGYGTEVVKDLIDAAFLELNLHRIEAKVEPNNVNSIRLLEKVNFLYEGTLRESEKSGDTYSDLQLYSLLKTDSR</sequence>
<dbReference type="GO" id="GO:0005737">
    <property type="term" value="C:cytoplasm"/>
    <property type="evidence" value="ECO:0007669"/>
    <property type="project" value="TreeGrafter"/>
</dbReference>
<dbReference type="PANTHER" id="PTHR43792:SF9">
    <property type="entry name" value="RIBOSOMAL-PROTEIN-ALANINE ACETYLTRANSFERASE"/>
    <property type="match status" value="1"/>
</dbReference>
<protein>
    <submittedName>
        <fullName evidence="2">GNAT family N-acetyltransferase</fullName>
    </submittedName>
</protein>
<dbReference type="PROSITE" id="PS51186">
    <property type="entry name" value="GNAT"/>
    <property type="match status" value="1"/>
</dbReference>
<dbReference type="GO" id="GO:0008999">
    <property type="term" value="F:protein-N-terminal-alanine acetyltransferase activity"/>
    <property type="evidence" value="ECO:0007669"/>
    <property type="project" value="TreeGrafter"/>
</dbReference>
<evidence type="ECO:0000313" key="3">
    <source>
        <dbReference type="Proteomes" id="UP001057753"/>
    </source>
</evidence>
<keyword evidence="3" id="KW-1185">Reference proteome</keyword>
<dbReference type="InterPro" id="IPR051531">
    <property type="entry name" value="N-acetyltransferase"/>
</dbReference>
<evidence type="ECO:0000259" key="1">
    <source>
        <dbReference type="PROSITE" id="PS51186"/>
    </source>
</evidence>
<dbReference type="Proteomes" id="UP001057753">
    <property type="component" value="Unassembled WGS sequence"/>
</dbReference>
<name>A0A9Q4B3K1_SALAG</name>
<dbReference type="Pfam" id="PF13302">
    <property type="entry name" value="Acetyltransf_3"/>
    <property type="match status" value="1"/>
</dbReference>
<proteinExistence type="predicted"/>
<reference evidence="2" key="1">
    <citation type="submission" date="2020-06" db="EMBL/GenBank/DDBJ databases">
        <title>Insight into the genomes of haloalkaliphilic bacilli from Kenyan soda lakes.</title>
        <authorList>
            <person name="Mwirichia R."/>
            <person name="Villamizar G.C."/>
            <person name="Poehlein A."/>
            <person name="Mugweru J."/>
            <person name="Kipnyargis A."/>
            <person name="Kiplimo D."/>
            <person name="Orwa P."/>
            <person name="Daniel R."/>
        </authorList>
    </citation>
    <scope>NUCLEOTIDE SEQUENCE</scope>
    <source>
        <strain evidence="2">B1096_S55</strain>
    </source>
</reference>
<dbReference type="InterPro" id="IPR000182">
    <property type="entry name" value="GNAT_dom"/>
</dbReference>
<feature type="domain" description="N-acetyltransferase" evidence="1">
    <location>
        <begin position="10"/>
        <end position="170"/>
    </location>
</feature>
<dbReference type="Gene3D" id="3.40.630.30">
    <property type="match status" value="1"/>
</dbReference>
<organism evidence="2 3">
    <name type="scientific">Salipaludibacillus agaradhaerens</name>
    <name type="common">Bacillus agaradhaerens</name>
    <dbReference type="NCBI Taxonomy" id="76935"/>
    <lineage>
        <taxon>Bacteria</taxon>
        <taxon>Bacillati</taxon>
        <taxon>Bacillota</taxon>
        <taxon>Bacilli</taxon>
        <taxon>Bacillales</taxon>
        <taxon>Bacillaceae</taxon>
    </lineage>
</organism>
<gene>
    <name evidence="2" type="ORF">HXA33_14135</name>
</gene>
<comment type="caution">
    <text evidence="2">The sequence shown here is derived from an EMBL/GenBank/DDBJ whole genome shotgun (WGS) entry which is preliminary data.</text>
</comment>
<dbReference type="RefSeq" id="WP_257822079.1">
    <property type="nucleotide sequence ID" value="NZ_JABXYM010000001.1"/>
</dbReference>
<dbReference type="PANTHER" id="PTHR43792">
    <property type="entry name" value="GNAT FAMILY, PUTATIVE (AFU_ORTHOLOGUE AFUA_3G00765)-RELATED-RELATED"/>
    <property type="match status" value="1"/>
</dbReference>
<dbReference type="SUPFAM" id="SSF55729">
    <property type="entry name" value="Acyl-CoA N-acyltransferases (Nat)"/>
    <property type="match status" value="1"/>
</dbReference>
<dbReference type="AlphaFoldDB" id="A0A9Q4B3K1"/>
<dbReference type="InterPro" id="IPR016181">
    <property type="entry name" value="Acyl_CoA_acyltransferase"/>
</dbReference>
<accession>A0A9Q4B3K1</accession>
<evidence type="ECO:0000313" key="2">
    <source>
        <dbReference type="EMBL" id="MCR6097687.1"/>
    </source>
</evidence>
<dbReference type="EMBL" id="JABXYM010000001">
    <property type="protein sequence ID" value="MCR6097687.1"/>
    <property type="molecule type" value="Genomic_DNA"/>
</dbReference>